<gene>
    <name evidence="2" type="ORF">AQUCO_00900224v1</name>
</gene>
<keyword evidence="3" id="KW-1185">Reference proteome</keyword>
<dbReference type="Proteomes" id="UP000230069">
    <property type="component" value="Unassembled WGS sequence"/>
</dbReference>
<dbReference type="AlphaFoldDB" id="A0A2G5ECJ2"/>
<dbReference type="EMBL" id="KZ305026">
    <property type="protein sequence ID" value="PIA53479.1"/>
    <property type="molecule type" value="Genomic_DNA"/>
</dbReference>
<accession>A0A2G5ECJ2</accession>
<dbReference type="InParanoid" id="A0A2G5ECJ2"/>
<protein>
    <submittedName>
        <fullName evidence="2">Uncharacterized protein</fullName>
    </submittedName>
</protein>
<evidence type="ECO:0000256" key="1">
    <source>
        <dbReference type="SAM" id="Phobius"/>
    </source>
</evidence>
<keyword evidence="1" id="KW-1133">Transmembrane helix</keyword>
<sequence length="87" mass="9795">MSEIFVQAVIPSSFAGTLGSILRQFLEKLREMEGKGQLQNLTTNLQVFKSLRSFILGIYGLAVNFVILMMAALLATTLSKHYMRLRK</sequence>
<proteinExistence type="predicted"/>
<organism evidence="2 3">
    <name type="scientific">Aquilegia coerulea</name>
    <name type="common">Rocky mountain columbine</name>
    <dbReference type="NCBI Taxonomy" id="218851"/>
    <lineage>
        <taxon>Eukaryota</taxon>
        <taxon>Viridiplantae</taxon>
        <taxon>Streptophyta</taxon>
        <taxon>Embryophyta</taxon>
        <taxon>Tracheophyta</taxon>
        <taxon>Spermatophyta</taxon>
        <taxon>Magnoliopsida</taxon>
        <taxon>Ranunculales</taxon>
        <taxon>Ranunculaceae</taxon>
        <taxon>Thalictroideae</taxon>
        <taxon>Aquilegia</taxon>
    </lineage>
</organism>
<evidence type="ECO:0000313" key="3">
    <source>
        <dbReference type="Proteomes" id="UP000230069"/>
    </source>
</evidence>
<reference evidence="2 3" key="1">
    <citation type="submission" date="2017-09" db="EMBL/GenBank/DDBJ databases">
        <title>WGS assembly of Aquilegia coerulea Goldsmith.</title>
        <authorList>
            <person name="Hodges S."/>
            <person name="Kramer E."/>
            <person name="Nordborg M."/>
            <person name="Tomkins J."/>
            <person name="Borevitz J."/>
            <person name="Derieg N."/>
            <person name="Yan J."/>
            <person name="Mihaltcheva S."/>
            <person name="Hayes R.D."/>
            <person name="Rokhsar D."/>
        </authorList>
    </citation>
    <scope>NUCLEOTIDE SEQUENCE [LARGE SCALE GENOMIC DNA]</scope>
    <source>
        <strain evidence="3">cv. Goldsmith</strain>
    </source>
</reference>
<name>A0A2G5ECJ2_AQUCA</name>
<feature type="transmembrane region" description="Helical" evidence="1">
    <location>
        <begin position="54"/>
        <end position="78"/>
    </location>
</feature>
<keyword evidence="1" id="KW-0812">Transmembrane</keyword>
<keyword evidence="1" id="KW-0472">Membrane</keyword>
<evidence type="ECO:0000313" key="2">
    <source>
        <dbReference type="EMBL" id="PIA53479.1"/>
    </source>
</evidence>